<keyword evidence="2" id="KW-1133">Transmembrane helix</keyword>
<feature type="region of interest" description="Disordered" evidence="1">
    <location>
        <begin position="292"/>
        <end position="314"/>
    </location>
</feature>
<feature type="transmembrane region" description="Helical" evidence="2">
    <location>
        <begin position="47"/>
        <end position="73"/>
    </location>
</feature>
<proteinExistence type="predicted"/>
<feature type="transmembrane region" description="Helical" evidence="2">
    <location>
        <begin position="132"/>
        <end position="150"/>
    </location>
</feature>
<name>A0A4Y9ZBD6_9AGAM</name>
<dbReference type="OrthoDB" id="10496378at2759"/>
<keyword evidence="4" id="KW-1185">Reference proteome</keyword>
<reference evidence="3 4" key="1">
    <citation type="submission" date="2019-02" db="EMBL/GenBank/DDBJ databases">
        <title>Genome sequencing of the rare red list fungi Dentipellis fragilis.</title>
        <authorList>
            <person name="Buettner E."/>
            <person name="Kellner H."/>
        </authorList>
    </citation>
    <scope>NUCLEOTIDE SEQUENCE [LARGE SCALE GENOMIC DNA]</scope>
    <source>
        <strain evidence="3 4">DSM 105465</strain>
    </source>
</reference>
<comment type="caution">
    <text evidence="3">The sequence shown here is derived from an EMBL/GenBank/DDBJ whole genome shotgun (WGS) entry which is preliminary data.</text>
</comment>
<dbReference type="AlphaFoldDB" id="A0A4Y9ZBD6"/>
<keyword evidence="2" id="KW-0812">Transmembrane</keyword>
<evidence type="ECO:0000313" key="3">
    <source>
        <dbReference type="EMBL" id="TFY71118.1"/>
    </source>
</evidence>
<dbReference type="Proteomes" id="UP000298327">
    <property type="component" value="Unassembled WGS sequence"/>
</dbReference>
<dbReference type="STRING" id="205917.A0A4Y9ZBD6"/>
<dbReference type="EMBL" id="SEOQ01000066">
    <property type="protein sequence ID" value="TFY71118.1"/>
    <property type="molecule type" value="Genomic_DNA"/>
</dbReference>
<accession>A0A4Y9ZBD6</accession>
<gene>
    <name evidence="3" type="ORF">EVG20_g1890</name>
</gene>
<feature type="transmembrane region" description="Helical" evidence="2">
    <location>
        <begin position="93"/>
        <end position="111"/>
    </location>
</feature>
<keyword evidence="2" id="KW-0472">Membrane</keyword>
<evidence type="ECO:0000313" key="4">
    <source>
        <dbReference type="Proteomes" id="UP000298327"/>
    </source>
</evidence>
<sequence length="339" mass="38203">MMSFPLNEVFLSSLFVEGFAYGICIALGAIAATISSRTETKGERVHAWLFSILLLMLVVATAHIILACMQLLIVYVKKASGGPDGGLVHSKDTLNRLFVARMALHMIQMSLSHAYKVWLFFVTFDRRKHSKVLLMATWTTISVSACWLLVHSILPGASTMRPIPVLEWTNVWHILMLANILYCTVAIIWKKYSNENSAIIGLDRSSPVLIPLIQSSRVSTGCLAALLIVLSMAISGYVVAVDLLVPLVPTFFFFLILRPSFKHLRSSREYSSINERRRSLYGRYPQLARRHEGDLKPLRRKNSQNRDEPGSATLKLVSEAKYTPQIPRNVDRREMEAEL</sequence>
<feature type="transmembrane region" description="Helical" evidence="2">
    <location>
        <begin position="170"/>
        <end position="189"/>
    </location>
</feature>
<feature type="transmembrane region" description="Helical" evidence="2">
    <location>
        <begin position="12"/>
        <end position="35"/>
    </location>
</feature>
<evidence type="ECO:0000256" key="2">
    <source>
        <dbReference type="SAM" id="Phobius"/>
    </source>
</evidence>
<evidence type="ECO:0000256" key="1">
    <source>
        <dbReference type="SAM" id="MobiDB-lite"/>
    </source>
</evidence>
<organism evidence="3 4">
    <name type="scientific">Dentipellis fragilis</name>
    <dbReference type="NCBI Taxonomy" id="205917"/>
    <lineage>
        <taxon>Eukaryota</taxon>
        <taxon>Fungi</taxon>
        <taxon>Dikarya</taxon>
        <taxon>Basidiomycota</taxon>
        <taxon>Agaricomycotina</taxon>
        <taxon>Agaricomycetes</taxon>
        <taxon>Russulales</taxon>
        <taxon>Hericiaceae</taxon>
        <taxon>Dentipellis</taxon>
    </lineage>
</organism>
<protein>
    <submittedName>
        <fullName evidence="3">Uncharacterized protein</fullName>
    </submittedName>
</protein>